<evidence type="ECO:0000259" key="8">
    <source>
        <dbReference type="Pfam" id="PF04104"/>
    </source>
</evidence>
<evidence type="ECO:0000256" key="6">
    <source>
        <dbReference type="ARBA" id="ARBA00023004"/>
    </source>
</evidence>
<evidence type="ECO:0000256" key="1">
    <source>
        <dbReference type="ARBA" id="ARBA00001966"/>
    </source>
</evidence>
<comment type="caution">
    <text evidence="9">The sequence shown here is derived from an EMBL/GenBank/DDBJ whole genome shotgun (WGS) entry which is preliminary data.</text>
</comment>
<dbReference type="EMBL" id="CAJNRD030001122">
    <property type="protein sequence ID" value="CAG5101376.1"/>
    <property type="molecule type" value="Genomic_DNA"/>
</dbReference>
<sequence>MDLDFNYLCKDTLRYYYPLDIHFYSYHEAPSLNVQDFIPLLRERIIALKVIAIVVSDNRRESDDYIRFLAIEKLKSIKSNCYISLLSSKGHKTKSDEDVKNRMMDHTSFLMLVASIISNRHRFRELMEIEEKFFKLRTSALDDEGLSNLLEMYNDFPKIEEREKEELKLELIKYLKNKDDYNKMDYFKIPINNIICKMNPHEFYLNKGIAYVPFNMMRQVLCAKFHHLIKGKRSNLMIESIKSAEKSHFGLSSICNYARTTFTRIQESTLSDSGLTEKDIDHLSETGFPPCMRHIHQTLRKNHHLKHEARLQYTLFLKGIGLNVKETIKLFKGEFTQRMDIGLFEREYRYYIEHAYGLRGRRKDYPPQECHQIQSKRTPRGDCNGCPLQIHNHIDIEDLDQTLIQWQIPKSDRQGIIEESKNKNPGTACALYFEAINDCKMKKEIDHPNDYYNRSRYAQYHCISEFPFEDDEIISSFSRLNMSTGITEYTEYTEYTKYTKYTDCQKIVKDQEESNVACNIKKRNSDEIVESNIITKKVKINSIDVIKPSVLPALPVSSKLSLEFYKEAEAELEFIKQFTVAFLDDIIPIENIKTASLICIPSSTCPPEHK</sequence>
<dbReference type="PANTHER" id="PTHR10537:SF3">
    <property type="entry name" value="DNA PRIMASE LARGE SUBUNIT"/>
    <property type="match status" value="1"/>
</dbReference>
<dbReference type="GO" id="GO:0006270">
    <property type="term" value="P:DNA replication initiation"/>
    <property type="evidence" value="ECO:0007669"/>
    <property type="project" value="TreeGrafter"/>
</dbReference>
<dbReference type="GO" id="GO:0006269">
    <property type="term" value="P:DNA replication, synthesis of primer"/>
    <property type="evidence" value="ECO:0007669"/>
    <property type="project" value="UniProtKB-KW"/>
</dbReference>
<keyword evidence="4" id="KW-0235">DNA replication</keyword>
<evidence type="ECO:0000313" key="10">
    <source>
        <dbReference type="Proteomes" id="UP000786811"/>
    </source>
</evidence>
<dbReference type="OrthoDB" id="421393at2759"/>
<protein>
    <submittedName>
        <fullName evidence="9">Similar to Prim2: DNA primase large subunit (Rattus norvegicus)</fullName>
    </submittedName>
</protein>
<dbReference type="AlphaFoldDB" id="A0A8J2MWF3"/>
<dbReference type="GO" id="GO:0046872">
    <property type="term" value="F:metal ion binding"/>
    <property type="evidence" value="ECO:0007669"/>
    <property type="project" value="UniProtKB-KW"/>
</dbReference>
<reference evidence="9" key="1">
    <citation type="submission" date="2021-04" db="EMBL/GenBank/DDBJ databases">
        <authorList>
            <person name="Chebbi M.A.C M."/>
        </authorList>
    </citation>
    <scope>NUCLEOTIDE SEQUENCE</scope>
</reference>
<keyword evidence="6" id="KW-0408">Iron</keyword>
<dbReference type="InterPro" id="IPR007238">
    <property type="entry name" value="DNA_primase_lsu_euk/arc"/>
</dbReference>
<keyword evidence="3" id="KW-0639">Primosome</keyword>
<keyword evidence="10" id="KW-1185">Reference proteome</keyword>
<keyword evidence="2" id="KW-0004">4Fe-4S</keyword>
<evidence type="ECO:0000256" key="7">
    <source>
        <dbReference type="ARBA" id="ARBA00023014"/>
    </source>
</evidence>
<dbReference type="GO" id="GO:0051539">
    <property type="term" value="F:4 iron, 4 sulfur cluster binding"/>
    <property type="evidence" value="ECO:0007669"/>
    <property type="project" value="UniProtKB-KW"/>
</dbReference>
<dbReference type="PANTHER" id="PTHR10537">
    <property type="entry name" value="DNA PRIMASE LARGE SUBUNIT"/>
    <property type="match status" value="1"/>
</dbReference>
<comment type="cofactor">
    <cofactor evidence="1">
        <name>[4Fe-4S] cluster</name>
        <dbReference type="ChEBI" id="CHEBI:49883"/>
    </cofactor>
</comment>
<accession>A0A8J2MWF3</accession>
<dbReference type="Pfam" id="PF04104">
    <property type="entry name" value="DNA_primase_lrg"/>
    <property type="match status" value="1"/>
</dbReference>
<evidence type="ECO:0000256" key="2">
    <source>
        <dbReference type="ARBA" id="ARBA00022485"/>
    </source>
</evidence>
<feature type="domain" description="DNA primase large subunit C-terminal" evidence="8">
    <location>
        <begin position="282"/>
        <end position="452"/>
    </location>
</feature>
<evidence type="ECO:0000313" key="9">
    <source>
        <dbReference type="EMBL" id="CAG5101376.1"/>
    </source>
</evidence>
<evidence type="ECO:0000256" key="5">
    <source>
        <dbReference type="ARBA" id="ARBA00022723"/>
    </source>
</evidence>
<name>A0A8J2MWF3_COTCN</name>
<dbReference type="Pfam" id="PF26466">
    <property type="entry name" value="DNA_primase_lrg_N"/>
    <property type="match status" value="1"/>
</dbReference>
<dbReference type="Proteomes" id="UP000786811">
    <property type="component" value="Unassembled WGS sequence"/>
</dbReference>
<dbReference type="Gene3D" id="1.20.930.80">
    <property type="match status" value="1"/>
</dbReference>
<keyword evidence="7" id="KW-0411">Iron-sulfur</keyword>
<evidence type="ECO:0000256" key="4">
    <source>
        <dbReference type="ARBA" id="ARBA00022705"/>
    </source>
</evidence>
<dbReference type="InterPro" id="IPR058560">
    <property type="entry name" value="DNA_primase_C"/>
</dbReference>
<gene>
    <name evidence="9" type="ORF">HICCMSTLAB_LOCUS10449</name>
</gene>
<organism evidence="9 10">
    <name type="scientific">Cotesia congregata</name>
    <name type="common">Parasitoid wasp</name>
    <name type="synonym">Apanteles congregatus</name>
    <dbReference type="NCBI Taxonomy" id="51543"/>
    <lineage>
        <taxon>Eukaryota</taxon>
        <taxon>Metazoa</taxon>
        <taxon>Ecdysozoa</taxon>
        <taxon>Arthropoda</taxon>
        <taxon>Hexapoda</taxon>
        <taxon>Insecta</taxon>
        <taxon>Pterygota</taxon>
        <taxon>Neoptera</taxon>
        <taxon>Endopterygota</taxon>
        <taxon>Hymenoptera</taxon>
        <taxon>Apocrita</taxon>
        <taxon>Ichneumonoidea</taxon>
        <taxon>Braconidae</taxon>
        <taxon>Microgastrinae</taxon>
        <taxon>Cotesia</taxon>
    </lineage>
</organism>
<proteinExistence type="predicted"/>
<keyword evidence="5" id="KW-0479">Metal-binding</keyword>
<evidence type="ECO:0000256" key="3">
    <source>
        <dbReference type="ARBA" id="ARBA00022515"/>
    </source>
</evidence>